<evidence type="ECO:0000256" key="1">
    <source>
        <dbReference type="SAM" id="MobiDB-lite"/>
    </source>
</evidence>
<dbReference type="EMBL" id="CAKLBY020000066">
    <property type="protein sequence ID" value="CAK7922588.1"/>
    <property type="molecule type" value="Genomic_DNA"/>
</dbReference>
<dbReference type="Proteomes" id="UP001162060">
    <property type="component" value="Unassembled WGS sequence"/>
</dbReference>
<evidence type="ECO:0000313" key="2">
    <source>
        <dbReference type="EMBL" id="CAK7922588.1"/>
    </source>
</evidence>
<reference evidence="2" key="1">
    <citation type="submission" date="2024-01" db="EMBL/GenBank/DDBJ databases">
        <authorList>
            <person name="Webb A."/>
        </authorList>
    </citation>
    <scope>NUCLEOTIDE SEQUENCE</scope>
    <source>
        <strain evidence="2">Pm1</strain>
    </source>
</reference>
<protein>
    <submittedName>
        <fullName evidence="2">Uncharacterized protein</fullName>
    </submittedName>
</protein>
<sequence length="198" mass="22168">MAEGIDTLQYLYSRSGRSFSDGPSSNEAGGSRRTARRDQGHQQSAGHEAPRCPTPVDSHTSGRGNSSGRHSRRGGSKYAPQEGVDHHRSPPKDVAVAGTHILARGLDYLDFQELNCVKEQLQDDLSHERTWRYELHDLVKDNYNFLAHNRSNDRVAFSFAQLANELSIRFLHEELTAARQDIAECVSMSLWCSTRLAC</sequence>
<gene>
    <name evidence="2" type="ORF">PM001_LOCUS7759</name>
</gene>
<name>A0AAV1TJH3_9STRA</name>
<evidence type="ECO:0000313" key="3">
    <source>
        <dbReference type="Proteomes" id="UP001162060"/>
    </source>
</evidence>
<accession>A0AAV1TJH3</accession>
<feature type="compositionally biased region" description="Polar residues" evidence="1">
    <location>
        <begin position="13"/>
        <end position="28"/>
    </location>
</feature>
<organism evidence="2 3">
    <name type="scientific">Peronospora matthiolae</name>
    <dbReference type="NCBI Taxonomy" id="2874970"/>
    <lineage>
        <taxon>Eukaryota</taxon>
        <taxon>Sar</taxon>
        <taxon>Stramenopiles</taxon>
        <taxon>Oomycota</taxon>
        <taxon>Peronosporomycetes</taxon>
        <taxon>Peronosporales</taxon>
        <taxon>Peronosporaceae</taxon>
        <taxon>Peronospora</taxon>
    </lineage>
</organism>
<comment type="caution">
    <text evidence="2">The sequence shown here is derived from an EMBL/GenBank/DDBJ whole genome shotgun (WGS) entry which is preliminary data.</text>
</comment>
<dbReference type="AlphaFoldDB" id="A0AAV1TJH3"/>
<feature type="region of interest" description="Disordered" evidence="1">
    <location>
        <begin position="13"/>
        <end position="92"/>
    </location>
</feature>
<proteinExistence type="predicted"/>